<dbReference type="RefSeq" id="XP_033534152.1">
    <property type="nucleotide sequence ID" value="XM_033679440.1"/>
</dbReference>
<keyword evidence="4" id="KW-0805">Transcription regulation</keyword>
<dbReference type="GO" id="GO:0006357">
    <property type="term" value="P:regulation of transcription by RNA polymerase II"/>
    <property type="evidence" value="ECO:0007669"/>
    <property type="project" value="InterPro"/>
</dbReference>
<reference evidence="7" key="3">
    <citation type="submission" date="2025-04" db="UniProtKB">
        <authorList>
            <consortium name="RefSeq"/>
        </authorList>
    </citation>
    <scope>IDENTIFICATION</scope>
    <source>
        <strain evidence="7">CBS 781.70</strain>
    </source>
</reference>
<protein>
    <recommendedName>
        <fullName evidence="4">Mediator of RNA polymerase II transcription subunit 20</fullName>
    </recommendedName>
    <alternativeName>
        <fullName evidence="4">Mediator complex subunit 20</fullName>
    </alternativeName>
</protein>
<keyword evidence="4" id="KW-0804">Transcription</keyword>
<dbReference type="EMBL" id="ML975157">
    <property type="protein sequence ID" value="KAF1812521.1"/>
    <property type="molecule type" value="Genomic_DNA"/>
</dbReference>
<accession>A0A6G1G3L2</accession>
<evidence type="ECO:0000256" key="2">
    <source>
        <dbReference type="ARBA" id="ARBA00010743"/>
    </source>
</evidence>
<evidence type="ECO:0000256" key="4">
    <source>
        <dbReference type="RuleBase" id="RU364152"/>
    </source>
</evidence>
<keyword evidence="6" id="KW-1185">Reference proteome</keyword>
<evidence type="ECO:0000313" key="7">
    <source>
        <dbReference type="RefSeq" id="XP_033534152.1"/>
    </source>
</evidence>
<dbReference type="GO" id="GO:0003712">
    <property type="term" value="F:transcription coregulator activity"/>
    <property type="evidence" value="ECO:0007669"/>
    <property type="project" value="InterPro"/>
</dbReference>
<reference evidence="5 7" key="1">
    <citation type="submission" date="2020-01" db="EMBL/GenBank/DDBJ databases">
        <authorList>
            <consortium name="DOE Joint Genome Institute"/>
            <person name="Haridas S."/>
            <person name="Albert R."/>
            <person name="Binder M."/>
            <person name="Bloem J."/>
            <person name="Labutti K."/>
            <person name="Salamov A."/>
            <person name="Andreopoulos B."/>
            <person name="Baker S.E."/>
            <person name="Barry K."/>
            <person name="Bills G."/>
            <person name="Bluhm B.H."/>
            <person name="Cannon C."/>
            <person name="Castanera R."/>
            <person name="Culley D.E."/>
            <person name="Daum C."/>
            <person name="Ezra D."/>
            <person name="Gonzalez J.B."/>
            <person name="Henrissat B."/>
            <person name="Kuo A."/>
            <person name="Liang C."/>
            <person name="Lipzen A."/>
            <person name="Lutzoni F."/>
            <person name="Magnuson J."/>
            <person name="Mondo S."/>
            <person name="Nolan M."/>
            <person name="Ohm R."/>
            <person name="Pangilinan J."/>
            <person name="Park H.-J."/>
            <person name="Ramirez L."/>
            <person name="Alfaro M."/>
            <person name="Sun H."/>
            <person name="Tritt A."/>
            <person name="Yoshinaga Y."/>
            <person name="Zwiers L.-H."/>
            <person name="Turgeon B.G."/>
            <person name="Goodwin S.B."/>
            <person name="Spatafora J.W."/>
            <person name="Crous P.W."/>
            <person name="Grigoriev I.V."/>
        </authorList>
    </citation>
    <scope>NUCLEOTIDE SEQUENCE</scope>
    <source>
        <strain evidence="5 7">CBS 781.70</strain>
    </source>
</reference>
<comment type="subunit">
    <text evidence="4">Component of the Mediator complex.</text>
</comment>
<keyword evidence="4" id="KW-0010">Activator</keyword>
<keyword evidence="3 4" id="KW-0539">Nucleus</keyword>
<sequence length="254" mass="28507">MAAILVLHLPDTVESNRLQTVTDALVTRNATPTGAWHLQQYLFRRIRNPADDQNARVQHIVSMSHFPDQAFICISRPHLAQNGEDSEVGTFTPLDPAYVNSAAVFLPTPQMDSYIGMIRRQFGLLWDAGPRLALANGSTWELDDFTIRVGDLRQTARGSNQEHGRGLLVEICLYSETIEDREPDRSIPANSIIEILRHQPAREMTHHQFAALRTVDEFWDSLGIAGARKAGGIALDARGYDEIRLLCDILRLRS</sequence>
<reference evidence="7" key="2">
    <citation type="submission" date="2020-04" db="EMBL/GenBank/DDBJ databases">
        <authorList>
            <consortium name="NCBI Genome Project"/>
        </authorList>
    </citation>
    <scope>NUCLEOTIDE SEQUENCE</scope>
    <source>
        <strain evidence="7">CBS 781.70</strain>
    </source>
</reference>
<comment type="similarity">
    <text evidence="2 4">Belongs to the Mediator complex subunit 20 family.</text>
</comment>
<dbReference type="InterPro" id="IPR013921">
    <property type="entry name" value="Mediator_Med20"/>
</dbReference>
<evidence type="ECO:0000313" key="6">
    <source>
        <dbReference type="Proteomes" id="UP000504638"/>
    </source>
</evidence>
<comment type="function">
    <text evidence="4">Component of the Mediator complex, a coactivator involved in the regulated transcription of nearly all RNA polymerase II-dependent genes. Mediator functions as a bridge to convey information from gene-specific regulatory proteins to the basal RNA polymerase II transcription machinery. Mediator is recruited to promoters by direct interactions with regulatory proteins and serves as a scaffold for the assembly of a functional preinitiation complex with RNA polymerase II and the general transcription factors.</text>
</comment>
<dbReference type="GO" id="GO:0016592">
    <property type="term" value="C:mediator complex"/>
    <property type="evidence" value="ECO:0007669"/>
    <property type="project" value="InterPro"/>
</dbReference>
<dbReference type="OrthoDB" id="1854899at2759"/>
<proteinExistence type="inferred from homology"/>
<name>A0A6G1G3L2_9PEZI</name>
<evidence type="ECO:0000313" key="5">
    <source>
        <dbReference type="EMBL" id="KAF1812521.1"/>
    </source>
</evidence>
<dbReference type="AlphaFoldDB" id="A0A6G1G3L2"/>
<organism evidence="5">
    <name type="scientific">Eremomyces bilateralis CBS 781.70</name>
    <dbReference type="NCBI Taxonomy" id="1392243"/>
    <lineage>
        <taxon>Eukaryota</taxon>
        <taxon>Fungi</taxon>
        <taxon>Dikarya</taxon>
        <taxon>Ascomycota</taxon>
        <taxon>Pezizomycotina</taxon>
        <taxon>Dothideomycetes</taxon>
        <taxon>Dothideomycetes incertae sedis</taxon>
        <taxon>Eremomycetales</taxon>
        <taxon>Eremomycetaceae</taxon>
        <taxon>Eremomyces</taxon>
    </lineage>
</organism>
<evidence type="ECO:0000256" key="1">
    <source>
        <dbReference type="ARBA" id="ARBA00004123"/>
    </source>
</evidence>
<dbReference type="Proteomes" id="UP000504638">
    <property type="component" value="Unplaced"/>
</dbReference>
<gene>
    <name evidence="4" type="primary">MED20</name>
    <name evidence="5 7" type="ORF">P152DRAFT_458359</name>
</gene>
<comment type="subcellular location">
    <subcellularLocation>
        <location evidence="1 4">Nucleus</location>
    </subcellularLocation>
</comment>
<dbReference type="Pfam" id="PF08612">
    <property type="entry name" value="Med20"/>
    <property type="match status" value="1"/>
</dbReference>
<evidence type="ECO:0000256" key="3">
    <source>
        <dbReference type="ARBA" id="ARBA00023242"/>
    </source>
</evidence>